<dbReference type="InterPro" id="IPR048411">
    <property type="entry name" value="Htt_N_HEAT_rpt-1"/>
</dbReference>
<dbReference type="SUPFAM" id="SSF48371">
    <property type="entry name" value="ARM repeat"/>
    <property type="match status" value="1"/>
</dbReference>
<dbReference type="EMBL" id="ABJB010843588">
    <property type="status" value="NOT_ANNOTATED_CDS"/>
    <property type="molecule type" value="Genomic_DNA"/>
</dbReference>
<dbReference type="AlphaFoldDB" id="B7QB04"/>
<dbReference type="Pfam" id="PF20926">
    <property type="entry name" value="Htt_N-HEAT_1"/>
    <property type="match status" value="1"/>
</dbReference>
<accession>B7QB04</accession>
<evidence type="ECO:0000313" key="3">
    <source>
        <dbReference type="EnsemblMetazoa" id="ISCW011918-PA"/>
    </source>
</evidence>
<evidence type="ECO:0000313" key="2">
    <source>
        <dbReference type="EMBL" id="EEC16026.1"/>
    </source>
</evidence>
<keyword evidence="4" id="KW-1185">Reference proteome</keyword>
<dbReference type="EMBL" id="ABJB010819959">
    <property type="status" value="NOT_ANNOTATED_CDS"/>
    <property type="molecule type" value="Genomic_DNA"/>
</dbReference>
<dbReference type="PaxDb" id="6945-B7QB04"/>
<dbReference type="InterPro" id="IPR011989">
    <property type="entry name" value="ARM-like"/>
</dbReference>
<protein>
    <submittedName>
        <fullName evidence="2 3">Huntingtons disease protein huntingtin, putative</fullName>
    </submittedName>
</protein>
<dbReference type="EMBL" id="DS898184">
    <property type="protein sequence ID" value="EEC16026.1"/>
    <property type="molecule type" value="Genomic_DNA"/>
</dbReference>
<evidence type="ECO:0000313" key="4">
    <source>
        <dbReference type="Proteomes" id="UP000001555"/>
    </source>
</evidence>
<dbReference type="EMBL" id="ABJB010566468">
    <property type="status" value="NOT_ANNOTATED_CDS"/>
    <property type="molecule type" value="Genomic_DNA"/>
</dbReference>
<dbReference type="GO" id="GO:0005737">
    <property type="term" value="C:cytoplasm"/>
    <property type="evidence" value="ECO:0007669"/>
    <property type="project" value="InterPro"/>
</dbReference>
<organism>
    <name type="scientific">Ixodes scapularis</name>
    <name type="common">Black-legged tick</name>
    <name type="synonym">Deer tick</name>
    <dbReference type="NCBI Taxonomy" id="6945"/>
    <lineage>
        <taxon>Eukaryota</taxon>
        <taxon>Metazoa</taxon>
        <taxon>Ecdysozoa</taxon>
        <taxon>Arthropoda</taxon>
        <taxon>Chelicerata</taxon>
        <taxon>Arachnida</taxon>
        <taxon>Acari</taxon>
        <taxon>Parasitiformes</taxon>
        <taxon>Ixodida</taxon>
        <taxon>Ixodoidea</taxon>
        <taxon>Ixodidae</taxon>
        <taxon>Ixodinae</taxon>
        <taxon>Ixodes</taxon>
    </lineage>
</organism>
<dbReference type="OrthoDB" id="10065698at2759"/>
<dbReference type="PRINTS" id="PR00375">
    <property type="entry name" value="HUNTINGTIN"/>
</dbReference>
<dbReference type="GO" id="GO:0005634">
    <property type="term" value="C:nucleus"/>
    <property type="evidence" value="ECO:0007669"/>
    <property type="project" value="InterPro"/>
</dbReference>
<dbReference type="VEuPathDB" id="VectorBase:ISCW011918"/>
<dbReference type="STRING" id="6945.B7QB04"/>
<dbReference type="HOGENOM" id="CLU_489434_0_0_1"/>
<proteinExistence type="predicted"/>
<name>B7QB04_IXOSC</name>
<dbReference type="EMBL" id="ABJB010321623">
    <property type="status" value="NOT_ANNOTATED_CDS"/>
    <property type="molecule type" value="Genomic_DNA"/>
</dbReference>
<dbReference type="Gene3D" id="1.25.10.10">
    <property type="entry name" value="Leucine-rich Repeat Variant"/>
    <property type="match status" value="1"/>
</dbReference>
<dbReference type="PANTHER" id="PTHR10170">
    <property type="entry name" value="HUNTINGTON DISEASE PROTEIN"/>
    <property type="match status" value="1"/>
</dbReference>
<dbReference type="PANTHER" id="PTHR10170:SF10">
    <property type="entry name" value="HUNTINGTIN"/>
    <property type="match status" value="1"/>
</dbReference>
<dbReference type="EMBL" id="ABJB010797956">
    <property type="status" value="NOT_ANNOTATED_CDS"/>
    <property type="molecule type" value="Genomic_DNA"/>
</dbReference>
<dbReference type="InterPro" id="IPR016024">
    <property type="entry name" value="ARM-type_fold"/>
</dbReference>
<dbReference type="Proteomes" id="UP000001555">
    <property type="component" value="Unassembled WGS sequence"/>
</dbReference>
<dbReference type="EMBL" id="ABJB010214998">
    <property type="status" value="NOT_ANNOTATED_CDS"/>
    <property type="molecule type" value="Genomic_DNA"/>
</dbReference>
<dbReference type="VEuPathDB" id="VectorBase:ISCI011918"/>
<dbReference type="EMBL" id="ABJB010332660">
    <property type="status" value="NOT_ANNOTATED_CDS"/>
    <property type="molecule type" value="Genomic_DNA"/>
</dbReference>
<gene>
    <name evidence="2" type="ORF">IscW_ISCW011918</name>
</gene>
<dbReference type="EMBL" id="ABJB010537367">
    <property type="status" value="NOT_ANNOTATED_CDS"/>
    <property type="molecule type" value="Genomic_DNA"/>
</dbReference>
<sequence>MGCHLLCRTYSEFPKLLGISVESFFFCCDDEDSDVRMVADECLNRTIKTLLDSHLGRLQAELYKEIKKNGQSRSLRVALGKFGDLCHLIKAQKCRPYTVNLLPCLVHISQRSEEEAVQEALANTLVRAMPVLGQFTNDKDIKMLLRTFLANLSCPSALVRRSAALSLVTVCQYSRKPNVFFLWLLTDLFALVLPVQEGHPTHTVVGVLVCLRHLIPHLGTRPPREAPAPADRAGPTLEHFLKIYELLLHHVGNTEQSVVTAALEALHQLLTTPPPPLVQALLSTSGISQSYIHAPSHRPASGASGMGSSLNIEEEVELMDDNEDPPLGHIGVVEATMSLNLGGSSLAGRCAMASRASSEHPSETEDVPFSEASVASCEDSDFSSTTPAQLLALDSPLRHPGSPRRLDPRPDEEGDRSSVCSSPRIDLVFGNPGLYLDEDVALKYCARLLASSFLLTGMSGVVMPDCQVRVSVKVLAMGCLTRVLLLYPPALFLDLHVGQDEDEAQKIWDVLEFVSHPDPQLCGQTALLVGHYLGCTLRLASHGWDRWARRQTMRSGL</sequence>
<dbReference type="VEuPathDB" id="VectorBase:ISCP_009432"/>
<dbReference type="InterPro" id="IPR000091">
    <property type="entry name" value="Huntingtin"/>
</dbReference>
<dbReference type="EMBL" id="ABJB010105850">
    <property type="status" value="NOT_ANNOTATED_CDS"/>
    <property type="molecule type" value="Genomic_DNA"/>
</dbReference>
<evidence type="ECO:0000256" key="1">
    <source>
        <dbReference type="SAM" id="MobiDB-lite"/>
    </source>
</evidence>
<reference evidence="2 4" key="1">
    <citation type="submission" date="2008-03" db="EMBL/GenBank/DDBJ databases">
        <title>Annotation of Ixodes scapularis.</title>
        <authorList>
            <consortium name="Ixodes scapularis Genome Project Consortium"/>
            <person name="Caler E."/>
            <person name="Hannick L.I."/>
            <person name="Bidwell S."/>
            <person name="Joardar V."/>
            <person name="Thiagarajan M."/>
            <person name="Amedeo P."/>
            <person name="Galinsky K.J."/>
            <person name="Schobel S."/>
            <person name="Inman J."/>
            <person name="Hostetler J."/>
            <person name="Miller J."/>
            <person name="Hammond M."/>
            <person name="Megy K."/>
            <person name="Lawson D."/>
            <person name="Kodira C."/>
            <person name="Sutton G."/>
            <person name="Meyer J."/>
            <person name="Hill C.A."/>
            <person name="Birren B."/>
            <person name="Nene V."/>
            <person name="Collins F."/>
            <person name="Alarcon-Chaidez F."/>
            <person name="Wikel S."/>
            <person name="Strausberg R."/>
        </authorList>
    </citation>
    <scope>NUCLEOTIDE SEQUENCE [LARGE SCALE GENOMIC DNA]</scope>
    <source>
        <strain evidence="4">Wikel</strain>
        <strain evidence="2">Wikel colony</strain>
    </source>
</reference>
<dbReference type="InParanoid" id="B7QB04"/>
<feature type="region of interest" description="Disordered" evidence="1">
    <location>
        <begin position="352"/>
        <end position="419"/>
    </location>
</feature>
<dbReference type="InterPro" id="IPR028426">
    <property type="entry name" value="Huntingtin_fam"/>
</dbReference>
<dbReference type="EnsemblMetazoa" id="ISCW011918-RA">
    <property type="protein sequence ID" value="ISCW011918-PA"/>
    <property type="gene ID" value="ISCW011918"/>
</dbReference>
<reference evidence="3" key="2">
    <citation type="submission" date="2020-05" db="UniProtKB">
        <authorList>
            <consortium name="EnsemblMetazoa"/>
        </authorList>
    </citation>
    <scope>IDENTIFICATION</scope>
    <source>
        <strain evidence="3">wikel</strain>
    </source>
</reference>